<accession>A0A0D0K707</accession>
<dbReference type="EMBL" id="JXQQ01000084">
    <property type="protein sequence ID" value="KIQ21872.1"/>
    <property type="molecule type" value="Genomic_DNA"/>
</dbReference>
<protein>
    <submittedName>
        <fullName evidence="2">Formate dehydrogenase</fullName>
    </submittedName>
</protein>
<sequence length="102" mass="10779">MHDHDPTAQLVKMANQIGSFFQAQSPDNATMATDAIAAHLKSFWAPSMRLQLIRSLEAGGATHLMPIVASAVRSHRANLMPGGALDAADKREQFPQGGGDAG</sequence>
<comment type="caution">
    <text evidence="2">The sequence shown here is derived from an EMBL/GenBank/DDBJ whole genome shotgun (WGS) entry which is preliminary data.</text>
</comment>
<name>A0A0D0K707_VARPD</name>
<gene>
    <name evidence="2" type="ORF">RT97_26680</name>
</gene>
<dbReference type="Pfam" id="PF11390">
    <property type="entry name" value="FdsD"/>
    <property type="match status" value="1"/>
</dbReference>
<evidence type="ECO:0000313" key="2">
    <source>
        <dbReference type="EMBL" id="KIQ21872.1"/>
    </source>
</evidence>
<reference evidence="2 3" key="1">
    <citation type="submission" date="2014-12" db="EMBL/GenBank/DDBJ databases">
        <title>16Stimator: statistical estimation of ribosomal gene copy numbers from draft genome assemblies.</title>
        <authorList>
            <person name="Perisin M.A."/>
            <person name="Vetter M."/>
            <person name="Gilbert J.A."/>
            <person name="Bergelson J."/>
        </authorList>
    </citation>
    <scope>NUCLEOTIDE SEQUENCE [LARGE SCALE GENOMIC DNA]</scope>
    <source>
        <strain evidence="2 3">MEDvA23</strain>
    </source>
</reference>
<dbReference type="OrthoDB" id="8527650at2"/>
<dbReference type="AlphaFoldDB" id="A0A0D0K707"/>
<dbReference type="RefSeq" id="WP_042581879.1">
    <property type="nucleotide sequence ID" value="NZ_JXQQ01000084.1"/>
</dbReference>
<evidence type="ECO:0000313" key="3">
    <source>
        <dbReference type="Proteomes" id="UP000032067"/>
    </source>
</evidence>
<evidence type="ECO:0000256" key="1">
    <source>
        <dbReference type="SAM" id="MobiDB-lite"/>
    </source>
</evidence>
<proteinExistence type="predicted"/>
<organism evidence="2 3">
    <name type="scientific">Variovorax paradoxus</name>
    <dbReference type="NCBI Taxonomy" id="34073"/>
    <lineage>
        <taxon>Bacteria</taxon>
        <taxon>Pseudomonadati</taxon>
        <taxon>Pseudomonadota</taxon>
        <taxon>Betaproteobacteria</taxon>
        <taxon>Burkholderiales</taxon>
        <taxon>Comamonadaceae</taxon>
        <taxon>Variovorax</taxon>
    </lineage>
</organism>
<dbReference type="Proteomes" id="UP000032067">
    <property type="component" value="Unassembled WGS sequence"/>
</dbReference>
<feature type="region of interest" description="Disordered" evidence="1">
    <location>
        <begin position="82"/>
        <end position="102"/>
    </location>
</feature>
<dbReference type="InterPro" id="IPR021074">
    <property type="entry name" value="Formate_DH_dsu"/>
</dbReference>